<dbReference type="GO" id="GO:0016747">
    <property type="term" value="F:acyltransferase activity, transferring groups other than amino-acyl groups"/>
    <property type="evidence" value="ECO:0007669"/>
    <property type="project" value="InterPro"/>
</dbReference>
<dbReference type="CDD" id="cd04301">
    <property type="entry name" value="NAT_SF"/>
    <property type="match status" value="1"/>
</dbReference>
<dbReference type="AlphaFoldDB" id="A0A7I7RZU0"/>
<dbReference type="PROSITE" id="PS51186">
    <property type="entry name" value="GNAT"/>
    <property type="match status" value="1"/>
</dbReference>
<dbReference type="RefSeq" id="WP_163919316.1">
    <property type="nucleotide sequence ID" value="NZ_AP022593.1"/>
</dbReference>
<keyword evidence="3" id="KW-1185">Reference proteome</keyword>
<dbReference type="InterPro" id="IPR016181">
    <property type="entry name" value="Acyl_CoA_acyltransferase"/>
</dbReference>
<feature type="domain" description="N-acetyltransferase" evidence="1">
    <location>
        <begin position="4"/>
        <end position="149"/>
    </location>
</feature>
<accession>A0A7I7RZU0</accession>
<proteinExistence type="predicted"/>
<reference evidence="2 3" key="1">
    <citation type="journal article" date="2019" name="Emerg. Microbes Infect.">
        <title>Comprehensive subspecies identification of 175 nontuberculous mycobacteria species based on 7547 genomic profiles.</title>
        <authorList>
            <person name="Matsumoto Y."/>
            <person name="Kinjo T."/>
            <person name="Motooka D."/>
            <person name="Nabeya D."/>
            <person name="Jung N."/>
            <person name="Uechi K."/>
            <person name="Horii T."/>
            <person name="Iida T."/>
            <person name="Fujita J."/>
            <person name="Nakamura S."/>
        </authorList>
    </citation>
    <scope>NUCLEOTIDE SEQUENCE [LARGE SCALE GENOMIC DNA]</scope>
    <source>
        <strain evidence="2 3">JCM 18538</strain>
    </source>
</reference>
<dbReference type="Proteomes" id="UP000467428">
    <property type="component" value="Chromosome"/>
</dbReference>
<name>A0A7I7RZU0_9MYCO</name>
<organism evidence="2 3">
    <name type="scientific">Mycolicibacterium arabiense</name>
    <dbReference type="NCBI Taxonomy" id="1286181"/>
    <lineage>
        <taxon>Bacteria</taxon>
        <taxon>Bacillati</taxon>
        <taxon>Actinomycetota</taxon>
        <taxon>Actinomycetes</taxon>
        <taxon>Mycobacteriales</taxon>
        <taxon>Mycobacteriaceae</taxon>
        <taxon>Mycolicibacterium</taxon>
    </lineage>
</organism>
<dbReference type="SUPFAM" id="SSF55729">
    <property type="entry name" value="Acyl-CoA N-acyltransferases (Nat)"/>
    <property type="match status" value="1"/>
</dbReference>
<dbReference type="InterPro" id="IPR000182">
    <property type="entry name" value="GNAT_dom"/>
</dbReference>
<evidence type="ECO:0000259" key="1">
    <source>
        <dbReference type="PROSITE" id="PS51186"/>
    </source>
</evidence>
<dbReference type="Gene3D" id="3.40.630.30">
    <property type="match status" value="1"/>
</dbReference>
<sequence length="153" mass="17367">MPRIDLRQVDAADHEFLFELHRASLGPYVDEVWGWRDDEQRAHLAKNLDLDRARIVMVDGVDAGRLDLEESDDRVFIALLELLPSHQGRGIGTAIIGDILVRARRHSKAVTLRVLEVNHRARALYKRLGFVETHRDGAHPEVRIAMTANPPSL</sequence>
<protein>
    <recommendedName>
        <fullName evidence="1">N-acetyltransferase domain-containing protein</fullName>
    </recommendedName>
</protein>
<evidence type="ECO:0000313" key="2">
    <source>
        <dbReference type="EMBL" id="BBY49731.1"/>
    </source>
</evidence>
<gene>
    <name evidence="2" type="ORF">MARA_31990</name>
</gene>
<evidence type="ECO:0000313" key="3">
    <source>
        <dbReference type="Proteomes" id="UP000467428"/>
    </source>
</evidence>
<dbReference type="EMBL" id="AP022593">
    <property type="protein sequence ID" value="BBY49731.1"/>
    <property type="molecule type" value="Genomic_DNA"/>
</dbReference>
<dbReference type="KEGG" id="marz:MARA_31990"/>
<dbReference type="Pfam" id="PF00583">
    <property type="entry name" value="Acetyltransf_1"/>
    <property type="match status" value="1"/>
</dbReference>
<geneLocation type="plasmid" evidence="3">
    <name>pjcm18538 dna</name>
</geneLocation>